<proteinExistence type="inferred from homology"/>
<comment type="similarity">
    <text evidence="1 2">Belongs to the DSS1/SEM1 family.</text>
</comment>
<dbReference type="GO" id="GO:0006406">
    <property type="term" value="P:mRNA export from nucleus"/>
    <property type="evidence" value="ECO:0007669"/>
    <property type="project" value="UniProtKB-UniRule"/>
</dbReference>
<feature type="compositionally biased region" description="Polar residues" evidence="3">
    <location>
        <begin position="110"/>
        <end position="124"/>
    </location>
</feature>
<feature type="region of interest" description="Disordered" evidence="3">
    <location>
        <begin position="104"/>
        <end position="124"/>
    </location>
</feature>
<feature type="region of interest" description="Disordered" evidence="3">
    <location>
        <begin position="1"/>
        <end position="79"/>
    </location>
</feature>
<evidence type="ECO:0000256" key="3">
    <source>
        <dbReference type="SAM" id="MobiDB-lite"/>
    </source>
</evidence>
<evidence type="ECO:0000313" key="5">
    <source>
        <dbReference type="Proteomes" id="UP000765509"/>
    </source>
</evidence>
<reference evidence="4" key="1">
    <citation type="submission" date="2021-03" db="EMBL/GenBank/DDBJ databases">
        <title>Draft genome sequence of rust myrtle Austropuccinia psidii MF-1, a brazilian biotype.</title>
        <authorList>
            <person name="Quecine M.C."/>
            <person name="Pachon D.M.R."/>
            <person name="Bonatelli M.L."/>
            <person name="Correr F.H."/>
            <person name="Franceschini L.M."/>
            <person name="Leite T.F."/>
            <person name="Margarido G.R.A."/>
            <person name="Almeida C.A."/>
            <person name="Ferrarezi J.A."/>
            <person name="Labate C.A."/>
        </authorList>
    </citation>
    <scope>NUCLEOTIDE SEQUENCE</scope>
    <source>
        <strain evidence="4">MF-1</strain>
    </source>
</reference>
<dbReference type="PANTHER" id="PTHR16771:SF0">
    <property type="entry name" value="26S PROTEASOME COMPLEX SUBUNIT SEM1"/>
    <property type="match status" value="1"/>
</dbReference>
<evidence type="ECO:0000256" key="2">
    <source>
        <dbReference type="RuleBase" id="RU369057"/>
    </source>
</evidence>
<feature type="compositionally biased region" description="Acidic residues" evidence="3">
    <location>
        <begin position="23"/>
        <end position="42"/>
    </location>
</feature>
<dbReference type="OrthoDB" id="5586203at2759"/>
<comment type="subcellular location">
    <subcellularLocation>
        <location evidence="2">Nucleus</location>
    </subcellularLocation>
</comment>
<comment type="function">
    <text evidence="2">Component of the 26S proteasome, a multiprotein complex involved in the ATP-dependent degradation of ubiquitinated proteins.</text>
</comment>
<evidence type="ECO:0000256" key="1">
    <source>
        <dbReference type="ARBA" id="ARBA00034491"/>
    </source>
</evidence>
<dbReference type="AlphaFoldDB" id="A0A9Q3I527"/>
<feature type="compositionally biased region" description="Basic and acidic residues" evidence="3">
    <location>
        <begin position="54"/>
        <end position="64"/>
    </location>
</feature>
<organism evidence="4 5">
    <name type="scientific">Austropuccinia psidii MF-1</name>
    <dbReference type="NCBI Taxonomy" id="1389203"/>
    <lineage>
        <taxon>Eukaryota</taxon>
        <taxon>Fungi</taxon>
        <taxon>Dikarya</taxon>
        <taxon>Basidiomycota</taxon>
        <taxon>Pucciniomycotina</taxon>
        <taxon>Pucciniomycetes</taxon>
        <taxon>Pucciniales</taxon>
        <taxon>Sphaerophragmiaceae</taxon>
        <taxon>Austropuccinia</taxon>
    </lineage>
</organism>
<dbReference type="InterPro" id="IPR007834">
    <property type="entry name" value="DSS1_SEM1"/>
</dbReference>
<dbReference type="GO" id="GO:0005634">
    <property type="term" value="C:nucleus"/>
    <property type="evidence" value="ECO:0007669"/>
    <property type="project" value="UniProtKB-SubCell"/>
</dbReference>
<name>A0A9Q3I527_9BASI</name>
<dbReference type="EMBL" id="AVOT02035636">
    <property type="protein sequence ID" value="MBW0530036.1"/>
    <property type="molecule type" value="Genomic_DNA"/>
</dbReference>
<dbReference type="Proteomes" id="UP000765509">
    <property type="component" value="Unassembled WGS sequence"/>
</dbReference>
<evidence type="ECO:0000313" key="4">
    <source>
        <dbReference type="EMBL" id="MBW0530036.1"/>
    </source>
</evidence>
<dbReference type="Pfam" id="PF05160">
    <property type="entry name" value="DSS1_SEM1"/>
    <property type="match status" value="1"/>
</dbReference>
<gene>
    <name evidence="4" type="ORF">O181_069751</name>
</gene>
<feature type="compositionally biased region" description="Low complexity" evidence="3">
    <location>
        <begin position="8"/>
        <end position="20"/>
    </location>
</feature>
<dbReference type="GO" id="GO:0000724">
    <property type="term" value="P:double-strand break repair via homologous recombination"/>
    <property type="evidence" value="ECO:0007669"/>
    <property type="project" value="TreeGrafter"/>
</dbReference>
<dbReference type="CDD" id="cd13768">
    <property type="entry name" value="DSS1_Sem1"/>
    <property type="match status" value="1"/>
</dbReference>
<keyword evidence="2" id="KW-0539">Nucleus</keyword>
<keyword evidence="5" id="KW-1185">Reference proteome</keyword>
<keyword evidence="2" id="KW-0647">Proteasome</keyword>
<dbReference type="PANTHER" id="PTHR16771">
    <property type="entry name" value="26 PROTEASOME COMPLEX SUBUNIT DSS1"/>
    <property type="match status" value="1"/>
</dbReference>
<accession>A0A9Q3I527</accession>
<sequence length="124" mass="14455">MSNTHNDNLNQQQFKNIQQQDTLGDDDEFEDFPTENWNESESDISSLLLMNNNKKLDKNKKQENNNDNQENNNKNKKVTMDDLWEDNWDDDVIESDFANQLRSELEKTKSSSAVNNLGPTPMQT</sequence>
<dbReference type="GO" id="GO:0008541">
    <property type="term" value="C:proteasome regulatory particle, lid subcomplex"/>
    <property type="evidence" value="ECO:0007669"/>
    <property type="project" value="UniProtKB-UniRule"/>
</dbReference>
<protein>
    <recommendedName>
        <fullName evidence="2">26S proteasome complex subunit SEM1</fullName>
    </recommendedName>
</protein>
<dbReference type="GO" id="GO:0043248">
    <property type="term" value="P:proteasome assembly"/>
    <property type="evidence" value="ECO:0007669"/>
    <property type="project" value="UniProtKB-UniRule"/>
</dbReference>
<comment type="caution">
    <text evidence="4">The sequence shown here is derived from an EMBL/GenBank/DDBJ whole genome shotgun (WGS) entry which is preliminary data.</text>
</comment>
<dbReference type="SMART" id="SM01385">
    <property type="entry name" value="DSS1_SEM1"/>
    <property type="match status" value="1"/>
</dbReference>